<reference evidence="3" key="1">
    <citation type="submission" date="2022-11" db="UniProtKB">
        <authorList>
            <consortium name="WormBaseParasite"/>
        </authorList>
    </citation>
    <scope>IDENTIFICATION</scope>
</reference>
<protein>
    <submittedName>
        <fullName evidence="3">Uncharacterized protein</fullName>
    </submittedName>
</protein>
<evidence type="ECO:0000256" key="1">
    <source>
        <dbReference type="SAM" id="MobiDB-lite"/>
    </source>
</evidence>
<feature type="compositionally biased region" description="Polar residues" evidence="1">
    <location>
        <begin position="1"/>
        <end position="20"/>
    </location>
</feature>
<keyword evidence="2" id="KW-1185">Reference proteome</keyword>
<sequence length="89" mass="9493">MSRPINNCQSTVGRPVQGSTPPAARFADASTGSFAYLAGLTRARAVFEREPSDVLRCGRQAREAELGTLVAELSENGAMHFRPPLTGNC</sequence>
<name>A0A914WDA1_9BILA</name>
<proteinExistence type="predicted"/>
<accession>A0A914WDA1</accession>
<evidence type="ECO:0000313" key="3">
    <source>
        <dbReference type="WBParaSite" id="PSAMB.scaffold3835size16702.g22652.t1"/>
    </source>
</evidence>
<dbReference type="Proteomes" id="UP000887566">
    <property type="component" value="Unplaced"/>
</dbReference>
<dbReference type="AlphaFoldDB" id="A0A914WDA1"/>
<evidence type="ECO:0000313" key="2">
    <source>
        <dbReference type="Proteomes" id="UP000887566"/>
    </source>
</evidence>
<feature type="region of interest" description="Disordered" evidence="1">
    <location>
        <begin position="1"/>
        <end position="24"/>
    </location>
</feature>
<dbReference type="WBParaSite" id="PSAMB.scaffold3835size16702.g22652.t1">
    <property type="protein sequence ID" value="PSAMB.scaffold3835size16702.g22652.t1"/>
    <property type="gene ID" value="PSAMB.scaffold3835size16702.g22652"/>
</dbReference>
<organism evidence="2 3">
    <name type="scientific">Plectus sambesii</name>
    <dbReference type="NCBI Taxonomy" id="2011161"/>
    <lineage>
        <taxon>Eukaryota</taxon>
        <taxon>Metazoa</taxon>
        <taxon>Ecdysozoa</taxon>
        <taxon>Nematoda</taxon>
        <taxon>Chromadorea</taxon>
        <taxon>Plectida</taxon>
        <taxon>Plectina</taxon>
        <taxon>Plectoidea</taxon>
        <taxon>Plectidae</taxon>
        <taxon>Plectus</taxon>
    </lineage>
</organism>